<evidence type="ECO:0000256" key="1">
    <source>
        <dbReference type="SAM" id="Coils"/>
    </source>
</evidence>
<name>A0A814QLT4_9BILA</name>
<dbReference type="OrthoDB" id="10072614at2759"/>
<accession>A0A814QLT4</accession>
<evidence type="ECO:0000313" key="2">
    <source>
        <dbReference type="EMBL" id="CAF1120772.1"/>
    </source>
</evidence>
<proteinExistence type="predicted"/>
<evidence type="ECO:0000313" key="3">
    <source>
        <dbReference type="Proteomes" id="UP000663891"/>
    </source>
</evidence>
<protein>
    <submittedName>
        <fullName evidence="2">Uncharacterized protein</fullName>
    </submittedName>
</protein>
<dbReference type="EMBL" id="CAJNON010000225">
    <property type="protein sequence ID" value="CAF1120772.1"/>
    <property type="molecule type" value="Genomic_DNA"/>
</dbReference>
<sequence>MYYCARKNKKSFIFKEYRKLQSAEAPNDSTVDDYENELSEYDTRIETLKEQKSKSENNGHVTRRTAMNLVVEMAREKKKRYIFLTPQYLCNKGEGVYTFKKVDPVVNSTQSAHPGIVLI</sequence>
<comment type="caution">
    <text evidence="2">The sequence shown here is derived from an EMBL/GenBank/DDBJ whole genome shotgun (WGS) entry which is preliminary data.</text>
</comment>
<reference evidence="2" key="1">
    <citation type="submission" date="2021-02" db="EMBL/GenBank/DDBJ databases">
        <authorList>
            <person name="Nowell W R."/>
        </authorList>
    </citation>
    <scope>NUCLEOTIDE SEQUENCE</scope>
</reference>
<dbReference type="Proteomes" id="UP000663891">
    <property type="component" value="Unassembled WGS sequence"/>
</dbReference>
<gene>
    <name evidence="2" type="ORF">VCS650_LOCUS21178</name>
</gene>
<organism evidence="2 3">
    <name type="scientific">Adineta steineri</name>
    <dbReference type="NCBI Taxonomy" id="433720"/>
    <lineage>
        <taxon>Eukaryota</taxon>
        <taxon>Metazoa</taxon>
        <taxon>Spiralia</taxon>
        <taxon>Gnathifera</taxon>
        <taxon>Rotifera</taxon>
        <taxon>Eurotatoria</taxon>
        <taxon>Bdelloidea</taxon>
        <taxon>Adinetida</taxon>
        <taxon>Adinetidae</taxon>
        <taxon>Adineta</taxon>
    </lineage>
</organism>
<dbReference type="AlphaFoldDB" id="A0A814QLT4"/>
<feature type="coiled-coil region" evidence="1">
    <location>
        <begin position="31"/>
        <end position="58"/>
    </location>
</feature>
<keyword evidence="1" id="KW-0175">Coiled coil</keyword>